<gene>
    <name evidence="1" type="ORF">KUF71_018175</name>
</gene>
<dbReference type="AlphaFoldDB" id="A0AAE1GPQ0"/>
<reference evidence="1" key="2">
    <citation type="journal article" date="2023" name="BMC Genomics">
        <title>Pest status, molecular evolution, and epigenetic factors derived from the genome assembly of Frankliniella fusca, a thysanopteran phytovirus vector.</title>
        <authorList>
            <person name="Catto M.A."/>
            <person name="Labadie P.E."/>
            <person name="Jacobson A.L."/>
            <person name="Kennedy G.G."/>
            <person name="Srinivasan R."/>
            <person name="Hunt B.G."/>
        </authorList>
    </citation>
    <scope>NUCLEOTIDE SEQUENCE</scope>
    <source>
        <strain evidence="1">PL_HMW_Pooled</strain>
    </source>
</reference>
<evidence type="ECO:0000313" key="1">
    <source>
        <dbReference type="EMBL" id="KAK3907346.1"/>
    </source>
</evidence>
<dbReference type="Proteomes" id="UP001219518">
    <property type="component" value="Unassembled WGS sequence"/>
</dbReference>
<keyword evidence="2" id="KW-1185">Reference proteome</keyword>
<accession>A0AAE1GPQ0</accession>
<proteinExistence type="predicted"/>
<organism evidence="1 2">
    <name type="scientific">Frankliniella fusca</name>
    <dbReference type="NCBI Taxonomy" id="407009"/>
    <lineage>
        <taxon>Eukaryota</taxon>
        <taxon>Metazoa</taxon>
        <taxon>Ecdysozoa</taxon>
        <taxon>Arthropoda</taxon>
        <taxon>Hexapoda</taxon>
        <taxon>Insecta</taxon>
        <taxon>Pterygota</taxon>
        <taxon>Neoptera</taxon>
        <taxon>Paraneoptera</taxon>
        <taxon>Thysanoptera</taxon>
        <taxon>Terebrantia</taxon>
        <taxon>Thripoidea</taxon>
        <taxon>Thripidae</taxon>
        <taxon>Frankliniella</taxon>
    </lineage>
</organism>
<sequence>MLRDSRKTVRQSAVSMIQKARQTDQGLVRQFRTPTINFDAEDYPNLIDWRAESVTPPPVLRNFDDSALEQAVEDPFFLEENVPAYPCHTQAVERTVQLVTKVSKSVTGAKRRDGVIRNTIKSREKLPKFMTKASYNCS</sequence>
<evidence type="ECO:0000313" key="2">
    <source>
        <dbReference type="Proteomes" id="UP001219518"/>
    </source>
</evidence>
<protein>
    <submittedName>
        <fullName evidence="1">Uncharacterized protein</fullName>
    </submittedName>
</protein>
<dbReference type="EMBL" id="JAHWGI010000007">
    <property type="protein sequence ID" value="KAK3907346.1"/>
    <property type="molecule type" value="Genomic_DNA"/>
</dbReference>
<name>A0AAE1GPQ0_9NEOP</name>
<comment type="caution">
    <text evidence="1">The sequence shown here is derived from an EMBL/GenBank/DDBJ whole genome shotgun (WGS) entry which is preliminary data.</text>
</comment>
<dbReference type="PANTHER" id="PTHR46409:SF1">
    <property type="entry name" value="HTH PSQ-TYPE DOMAIN-CONTAINING PROTEIN"/>
    <property type="match status" value="1"/>
</dbReference>
<reference evidence="1" key="1">
    <citation type="submission" date="2021-07" db="EMBL/GenBank/DDBJ databases">
        <authorList>
            <person name="Catto M.A."/>
            <person name="Jacobson A."/>
            <person name="Kennedy G."/>
            <person name="Labadie P."/>
            <person name="Hunt B.G."/>
            <person name="Srinivasan R."/>
        </authorList>
    </citation>
    <scope>NUCLEOTIDE SEQUENCE</scope>
    <source>
        <strain evidence="1">PL_HMW_Pooled</strain>
        <tissue evidence="1">Head</tissue>
    </source>
</reference>
<dbReference type="PANTHER" id="PTHR46409">
    <property type="entry name" value="HTH PSQ-TYPE DOMAIN-CONTAINING PROTEIN"/>
    <property type="match status" value="1"/>
</dbReference>